<evidence type="ECO:0000313" key="3">
    <source>
        <dbReference type="EMBL" id="SHJ06295.1"/>
    </source>
</evidence>
<dbReference type="AlphaFoldDB" id="A0A8G2C9A7"/>
<dbReference type="EMBL" id="FQZR01000003">
    <property type="protein sequence ID" value="SHJ06295.1"/>
    <property type="molecule type" value="Genomic_DNA"/>
</dbReference>
<evidence type="ECO:0000256" key="1">
    <source>
        <dbReference type="SAM" id="Phobius"/>
    </source>
</evidence>
<accession>A0A8G2C9A7</accession>
<keyword evidence="1" id="KW-0472">Membrane</keyword>
<dbReference type="Proteomes" id="UP000184001">
    <property type="component" value="Unassembled WGS sequence"/>
</dbReference>
<reference evidence="3 4" key="1">
    <citation type="submission" date="2016-11" db="EMBL/GenBank/DDBJ databases">
        <authorList>
            <person name="Varghese N."/>
            <person name="Submissions S."/>
        </authorList>
    </citation>
    <scope>NUCLEOTIDE SEQUENCE [LARGE SCALE GENOMIC DNA]</scope>
    <source>
        <strain evidence="3 4">DSM 17919</strain>
    </source>
</reference>
<feature type="domain" description="Bacterial shufflon protein N-terminal" evidence="2">
    <location>
        <begin position="45"/>
        <end position="247"/>
    </location>
</feature>
<evidence type="ECO:0000259" key="2">
    <source>
        <dbReference type="Pfam" id="PF04917"/>
    </source>
</evidence>
<protein>
    <submittedName>
        <fullName evidence="3">Shufflon protein, N-terminal constant region</fullName>
    </submittedName>
</protein>
<gene>
    <name evidence="3" type="ORF">SAMN05660830_01524</name>
</gene>
<keyword evidence="1" id="KW-1133">Transmembrane helix</keyword>
<organism evidence="3 4">
    <name type="scientific">Halodesulfovibrio aestuarii</name>
    <dbReference type="NCBI Taxonomy" id="126333"/>
    <lineage>
        <taxon>Bacteria</taxon>
        <taxon>Pseudomonadati</taxon>
        <taxon>Thermodesulfobacteriota</taxon>
        <taxon>Desulfovibrionia</taxon>
        <taxon>Desulfovibrionales</taxon>
        <taxon>Desulfovibrionaceae</taxon>
        <taxon>Halodesulfovibrio</taxon>
    </lineage>
</organism>
<dbReference type="RefSeq" id="WP_020000514.1">
    <property type="nucleotide sequence ID" value="NZ_CP192219.1"/>
</dbReference>
<keyword evidence="1" id="KW-0812">Transmembrane</keyword>
<feature type="transmembrane region" description="Helical" evidence="1">
    <location>
        <begin position="21"/>
        <end position="41"/>
    </location>
</feature>
<evidence type="ECO:0000313" key="4">
    <source>
        <dbReference type="Proteomes" id="UP000184001"/>
    </source>
</evidence>
<dbReference type="InterPro" id="IPR007001">
    <property type="entry name" value="Shufflon_N"/>
</dbReference>
<sequence length="389" mass="42526">MIKPQKVPQQQAHPEGGFATLDVLAALLMLLILMPVLVQYIEDGLESTQQKAIASHLSTVTKAVSKYTKEHRAELLAAATDSTAKEVAFNDIRSAGFLPASFSNKNAWGQTYRIFVLEPDTDTLQAVVLTYGGRTYTASKPKFASATVPATAAMVGANGGFIPTGFLTGQTNQELRGAFSGWVLPLAATNIPIPPAGHLGSLVFYDDYDIRQDYLYRFAVPGKPELNEMHTELDMTTNAIRNVGEIQFVKHDTVPVSFCDAPEDEGTVFLHKDYGLYICRDQKAQTIADTGNTDLVKNTALAANGDRFKKPKCPEGTNTTPGIFVSPTIVAEGPLAKPMVTFQSWALDLGDEWEVKLRVKTDEEEGYRFPTANYARMNVQTFCANDSNN</sequence>
<name>A0A8G2C9A7_9BACT</name>
<comment type="caution">
    <text evidence="3">The sequence shown here is derived from an EMBL/GenBank/DDBJ whole genome shotgun (WGS) entry which is preliminary data.</text>
</comment>
<dbReference type="Pfam" id="PF04917">
    <property type="entry name" value="Shufflon_N"/>
    <property type="match status" value="1"/>
</dbReference>
<proteinExistence type="predicted"/>